<reference evidence="2" key="1">
    <citation type="journal article" date="2022" name="Int. J. Mol. Sci.">
        <title>Draft Genome of Tanacetum Coccineum: Genomic Comparison of Closely Related Tanacetum-Family Plants.</title>
        <authorList>
            <person name="Yamashiro T."/>
            <person name="Shiraishi A."/>
            <person name="Nakayama K."/>
            <person name="Satake H."/>
        </authorList>
    </citation>
    <scope>NUCLEOTIDE SEQUENCE</scope>
</reference>
<protein>
    <submittedName>
        <fullName evidence="2">Uncharacterized protein</fullName>
    </submittedName>
</protein>
<name>A0ABQ5CPG1_9ASTR</name>
<dbReference type="EMBL" id="BQNB010014424">
    <property type="protein sequence ID" value="GJT27992.1"/>
    <property type="molecule type" value="Genomic_DNA"/>
</dbReference>
<dbReference type="Proteomes" id="UP001151760">
    <property type="component" value="Unassembled WGS sequence"/>
</dbReference>
<sequence>MMAKIKEVDNNNSETGPSRDTNGVTEVPDYDTCFINELYFVSAHDRKHPEQLESINDTYITDQLDNTIIFDSLDIDINRGIVEQDKTSRDHNSVVVDSLLKKMQLEVERCNTVNRQLESHSLHFGVASGCQRVYGGRQSSNHYLA</sequence>
<accession>A0ABQ5CPG1</accession>
<feature type="compositionally biased region" description="Polar residues" evidence="1">
    <location>
        <begin position="10"/>
        <end position="24"/>
    </location>
</feature>
<comment type="caution">
    <text evidence="2">The sequence shown here is derived from an EMBL/GenBank/DDBJ whole genome shotgun (WGS) entry which is preliminary data.</text>
</comment>
<gene>
    <name evidence="2" type="ORF">Tco_0908267</name>
</gene>
<evidence type="ECO:0000313" key="2">
    <source>
        <dbReference type="EMBL" id="GJT27992.1"/>
    </source>
</evidence>
<evidence type="ECO:0000256" key="1">
    <source>
        <dbReference type="SAM" id="MobiDB-lite"/>
    </source>
</evidence>
<reference evidence="2" key="2">
    <citation type="submission" date="2022-01" db="EMBL/GenBank/DDBJ databases">
        <authorList>
            <person name="Yamashiro T."/>
            <person name="Shiraishi A."/>
            <person name="Satake H."/>
            <person name="Nakayama K."/>
        </authorList>
    </citation>
    <scope>NUCLEOTIDE SEQUENCE</scope>
</reference>
<feature type="region of interest" description="Disordered" evidence="1">
    <location>
        <begin position="1"/>
        <end position="25"/>
    </location>
</feature>
<keyword evidence="3" id="KW-1185">Reference proteome</keyword>
<organism evidence="2 3">
    <name type="scientific">Tanacetum coccineum</name>
    <dbReference type="NCBI Taxonomy" id="301880"/>
    <lineage>
        <taxon>Eukaryota</taxon>
        <taxon>Viridiplantae</taxon>
        <taxon>Streptophyta</taxon>
        <taxon>Embryophyta</taxon>
        <taxon>Tracheophyta</taxon>
        <taxon>Spermatophyta</taxon>
        <taxon>Magnoliopsida</taxon>
        <taxon>eudicotyledons</taxon>
        <taxon>Gunneridae</taxon>
        <taxon>Pentapetalae</taxon>
        <taxon>asterids</taxon>
        <taxon>campanulids</taxon>
        <taxon>Asterales</taxon>
        <taxon>Asteraceae</taxon>
        <taxon>Asteroideae</taxon>
        <taxon>Anthemideae</taxon>
        <taxon>Anthemidinae</taxon>
        <taxon>Tanacetum</taxon>
    </lineage>
</organism>
<proteinExistence type="predicted"/>
<evidence type="ECO:0000313" key="3">
    <source>
        <dbReference type="Proteomes" id="UP001151760"/>
    </source>
</evidence>